<protein>
    <submittedName>
        <fullName evidence="3">Uncharacterized protein</fullName>
    </submittedName>
</protein>
<keyword evidence="2" id="KW-0812">Transmembrane</keyword>
<feature type="region of interest" description="Disordered" evidence="1">
    <location>
        <begin position="68"/>
        <end position="112"/>
    </location>
</feature>
<dbReference type="Proteomes" id="UP000482800">
    <property type="component" value="Unassembled WGS sequence"/>
</dbReference>
<comment type="caution">
    <text evidence="3">The sequence shown here is derived from an EMBL/GenBank/DDBJ whole genome shotgun (WGS) entry which is preliminary data.</text>
</comment>
<proteinExistence type="predicted"/>
<name>A0A6V8JYF6_9ACTN</name>
<sequence length="415" mass="42222">MNLEDNLRDRLEAVQAPPTHLDVEMLVGAGRRRAFRRRTAEAAGGVALVAAVLLAVPLALNAAEGDPAKPPAVGGSGTPAAPTPAPTAATPSGPAAKPSPTGSSPSPSQTVPAGRCAMAELPATGGMDGIVPEAVDPSGRYIAGNDTVGQDFRAVLWTDGRPRALPVVGDSVQATAVNSSGVVVGLVSEDAKNDVFRYQDGVLTRLRTPPGDWHVYPVPAINAAGDIVINAEPRGNTGGEGSIVLLWRAGATTATKLPLPEGANVFEISDDGTLVGALYPDGSATDAYAWDQRGKGRKLARPAGTEGAAAYAISGDRATGGVWADGNGRTVVWDIRTGAVTDLDALEPGDAINAAGWVVNATGQVLRDGADPTLEVPAGQVATARDVSDTGLVVGHAVEDKPDGGESLGPRMWRC</sequence>
<feature type="compositionally biased region" description="Low complexity" evidence="1">
    <location>
        <begin position="86"/>
        <end position="108"/>
    </location>
</feature>
<dbReference type="SUPFAM" id="SSF69322">
    <property type="entry name" value="Tricorn protease domain 2"/>
    <property type="match status" value="1"/>
</dbReference>
<evidence type="ECO:0000313" key="3">
    <source>
        <dbReference type="EMBL" id="GFJ76294.1"/>
    </source>
</evidence>
<dbReference type="AlphaFoldDB" id="A0A6V8JYF6"/>
<keyword evidence="2" id="KW-0472">Membrane</keyword>
<keyword evidence="4" id="KW-1185">Reference proteome</keyword>
<feature type="transmembrane region" description="Helical" evidence="2">
    <location>
        <begin position="40"/>
        <end position="60"/>
    </location>
</feature>
<gene>
    <name evidence="3" type="ORF">Phou_004740</name>
</gene>
<reference evidence="3 4" key="2">
    <citation type="submission" date="2020-03" db="EMBL/GenBank/DDBJ databases">
        <authorList>
            <person name="Ichikawa N."/>
            <person name="Kimura A."/>
            <person name="Kitahashi Y."/>
            <person name="Uohara A."/>
        </authorList>
    </citation>
    <scope>NUCLEOTIDE SEQUENCE [LARGE SCALE GENOMIC DNA]</scope>
    <source>
        <strain evidence="3 4">NBRC 108639</strain>
    </source>
</reference>
<evidence type="ECO:0000313" key="4">
    <source>
        <dbReference type="Proteomes" id="UP000482800"/>
    </source>
</evidence>
<reference evidence="3 4" key="1">
    <citation type="submission" date="2020-03" db="EMBL/GenBank/DDBJ databases">
        <title>Whole genome shotgun sequence of Phytohabitans houttuyneae NBRC 108639.</title>
        <authorList>
            <person name="Komaki H."/>
            <person name="Tamura T."/>
        </authorList>
    </citation>
    <scope>NUCLEOTIDE SEQUENCE [LARGE SCALE GENOMIC DNA]</scope>
    <source>
        <strain evidence="3 4">NBRC 108639</strain>
    </source>
</reference>
<dbReference type="RefSeq" id="WP_173053137.1">
    <property type="nucleotide sequence ID" value="NZ_BAABGO010000003.1"/>
</dbReference>
<keyword evidence="2" id="KW-1133">Transmembrane helix</keyword>
<dbReference type="EMBL" id="BLPF01000001">
    <property type="protein sequence ID" value="GFJ76294.1"/>
    <property type="molecule type" value="Genomic_DNA"/>
</dbReference>
<accession>A0A6V8JYF6</accession>
<evidence type="ECO:0000256" key="1">
    <source>
        <dbReference type="SAM" id="MobiDB-lite"/>
    </source>
</evidence>
<evidence type="ECO:0000256" key="2">
    <source>
        <dbReference type="SAM" id="Phobius"/>
    </source>
</evidence>
<organism evidence="3 4">
    <name type="scientific">Phytohabitans houttuyneae</name>
    <dbReference type="NCBI Taxonomy" id="1076126"/>
    <lineage>
        <taxon>Bacteria</taxon>
        <taxon>Bacillati</taxon>
        <taxon>Actinomycetota</taxon>
        <taxon>Actinomycetes</taxon>
        <taxon>Micromonosporales</taxon>
        <taxon>Micromonosporaceae</taxon>
    </lineage>
</organism>